<proteinExistence type="predicted"/>
<dbReference type="EMBL" id="JAANIU010012746">
    <property type="protein sequence ID" value="KAG1530304.1"/>
    <property type="molecule type" value="Genomic_DNA"/>
</dbReference>
<gene>
    <name evidence="2" type="ORF">G6F50_017409</name>
</gene>
<name>A0A9P7C0B6_9FUNG</name>
<organism evidence="2 3">
    <name type="scientific">Rhizopus delemar</name>
    <dbReference type="NCBI Taxonomy" id="936053"/>
    <lineage>
        <taxon>Eukaryota</taxon>
        <taxon>Fungi</taxon>
        <taxon>Fungi incertae sedis</taxon>
        <taxon>Mucoromycota</taxon>
        <taxon>Mucoromycotina</taxon>
        <taxon>Mucoromycetes</taxon>
        <taxon>Mucorales</taxon>
        <taxon>Mucorineae</taxon>
        <taxon>Rhizopodaceae</taxon>
        <taxon>Rhizopus</taxon>
    </lineage>
</organism>
<protein>
    <submittedName>
        <fullName evidence="2">Uncharacterized protein</fullName>
    </submittedName>
</protein>
<dbReference type="AlphaFoldDB" id="A0A9P7C0B6"/>
<keyword evidence="3" id="KW-1185">Reference proteome</keyword>
<sequence>MTTRAWWRSTGRASPSSSRCRWSVAHERASHDAWPGAGPDAGVAVAVVRGGRAEYPGAGGQPPLRSDDGAGPHRRLAVG</sequence>
<evidence type="ECO:0000313" key="3">
    <source>
        <dbReference type="Proteomes" id="UP000740926"/>
    </source>
</evidence>
<comment type="caution">
    <text evidence="2">The sequence shown here is derived from an EMBL/GenBank/DDBJ whole genome shotgun (WGS) entry which is preliminary data.</text>
</comment>
<reference evidence="2 3" key="1">
    <citation type="journal article" date="2020" name="Microb. Genom.">
        <title>Genetic diversity of clinical and environmental Mucorales isolates obtained from an investigation of mucormycosis cases among solid organ transplant recipients.</title>
        <authorList>
            <person name="Nguyen M.H."/>
            <person name="Kaul D."/>
            <person name="Muto C."/>
            <person name="Cheng S.J."/>
            <person name="Richter R.A."/>
            <person name="Bruno V.M."/>
            <person name="Liu G."/>
            <person name="Beyhan S."/>
            <person name="Sundermann A.J."/>
            <person name="Mounaud S."/>
            <person name="Pasculle A.W."/>
            <person name="Nierman W.C."/>
            <person name="Driscoll E."/>
            <person name="Cumbie R."/>
            <person name="Clancy C.J."/>
            <person name="Dupont C.L."/>
        </authorList>
    </citation>
    <scope>NUCLEOTIDE SEQUENCE [LARGE SCALE GENOMIC DNA]</scope>
    <source>
        <strain evidence="2 3">GL24</strain>
    </source>
</reference>
<accession>A0A9P7C0B6</accession>
<evidence type="ECO:0000256" key="1">
    <source>
        <dbReference type="SAM" id="MobiDB-lite"/>
    </source>
</evidence>
<dbReference type="Proteomes" id="UP000740926">
    <property type="component" value="Unassembled WGS sequence"/>
</dbReference>
<feature type="region of interest" description="Disordered" evidence="1">
    <location>
        <begin position="53"/>
        <end position="79"/>
    </location>
</feature>
<evidence type="ECO:0000313" key="2">
    <source>
        <dbReference type="EMBL" id="KAG1530304.1"/>
    </source>
</evidence>